<organism evidence="3">
    <name type="scientific">Ixodes ricinus</name>
    <name type="common">Common tick</name>
    <name type="synonym">Acarus ricinus</name>
    <dbReference type="NCBI Taxonomy" id="34613"/>
    <lineage>
        <taxon>Eukaryota</taxon>
        <taxon>Metazoa</taxon>
        <taxon>Ecdysozoa</taxon>
        <taxon>Arthropoda</taxon>
        <taxon>Chelicerata</taxon>
        <taxon>Arachnida</taxon>
        <taxon>Acari</taxon>
        <taxon>Parasitiformes</taxon>
        <taxon>Ixodida</taxon>
        <taxon>Ixodoidea</taxon>
        <taxon>Ixodidae</taxon>
        <taxon>Ixodinae</taxon>
        <taxon>Ixodes</taxon>
    </lineage>
</organism>
<dbReference type="EMBL" id="GIFC01007817">
    <property type="protein sequence ID" value="MXU89900.1"/>
    <property type="molecule type" value="Transcribed_RNA"/>
</dbReference>
<feature type="compositionally biased region" description="Low complexity" evidence="1">
    <location>
        <begin position="14"/>
        <end position="29"/>
    </location>
</feature>
<protein>
    <submittedName>
        <fullName evidence="3">Putative 7 kDa protein</fullName>
    </submittedName>
</protein>
<feature type="transmembrane region" description="Helical" evidence="2">
    <location>
        <begin position="46"/>
        <end position="69"/>
    </location>
</feature>
<evidence type="ECO:0000256" key="1">
    <source>
        <dbReference type="SAM" id="MobiDB-lite"/>
    </source>
</evidence>
<sequence length="111" mass="11975">MSKTSSAPCWMATSSAASESRAAPSSRPETLTKPFSRNCSLTPPREIRHVCFLQMILISFPNLLMFGVSTSTSSSTPCSMMISYIAFLRFLGFSAPLARLMANSIAALVTT</sequence>
<feature type="transmembrane region" description="Helical" evidence="2">
    <location>
        <begin position="81"/>
        <end position="102"/>
    </location>
</feature>
<accession>A0A6B0UJM6</accession>
<keyword evidence="2" id="KW-0812">Transmembrane</keyword>
<dbReference type="AlphaFoldDB" id="A0A6B0UJM6"/>
<proteinExistence type="predicted"/>
<reference evidence="3" key="1">
    <citation type="submission" date="2019-12" db="EMBL/GenBank/DDBJ databases">
        <title>An insight into the sialome of adult female Ixodes ricinus ticks feeding for 6 days.</title>
        <authorList>
            <person name="Perner J."/>
            <person name="Ribeiro J.M.C."/>
        </authorList>
    </citation>
    <scope>NUCLEOTIDE SEQUENCE</scope>
    <source>
        <strain evidence="3">Semi-engorged</strain>
        <tissue evidence="3">Salivary glands</tissue>
    </source>
</reference>
<name>A0A6B0UJM6_IXORI</name>
<evidence type="ECO:0000313" key="3">
    <source>
        <dbReference type="EMBL" id="MXU89900.1"/>
    </source>
</evidence>
<evidence type="ECO:0000256" key="2">
    <source>
        <dbReference type="SAM" id="Phobius"/>
    </source>
</evidence>
<keyword evidence="2" id="KW-0472">Membrane</keyword>
<keyword evidence="2" id="KW-1133">Transmembrane helix</keyword>
<feature type="region of interest" description="Disordered" evidence="1">
    <location>
        <begin position="1"/>
        <end position="35"/>
    </location>
</feature>